<comment type="function">
    <text evidence="13">NDH-1 shuttles electrons from NADH, via FMN and iron-sulfur (Fe-S) centers, to quinones in the respiratory chain. Couples the redox reaction to proton translocation (for every two electrons transferred, four hydrogen ions are translocated across the cytoplasmic membrane), and thus conserves the redox energy in a proton gradient.</text>
</comment>
<dbReference type="GO" id="GO:0003954">
    <property type="term" value="F:NADH dehydrogenase activity"/>
    <property type="evidence" value="ECO:0007669"/>
    <property type="project" value="TreeGrafter"/>
</dbReference>
<keyword evidence="17" id="KW-0560">Oxidoreductase</keyword>
<protein>
    <recommendedName>
        <fullName evidence="13">NADH-quinone oxidoreductase</fullName>
        <ecNumber evidence="13">7.1.1.-</ecNumber>
    </recommendedName>
</protein>
<dbReference type="SMART" id="SM00929">
    <property type="entry name" value="NADH-G_4Fe-4S_3"/>
    <property type="match status" value="1"/>
</dbReference>
<dbReference type="InterPro" id="IPR001041">
    <property type="entry name" value="2Fe-2S_ferredoxin-type"/>
</dbReference>
<keyword evidence="10 13" id="KW-0520">NAD</keyword>
<dbReference type="GO" id="GO:0046872">
    <property type="term" value="F:metal ion binding"/>
    <property type="evidence" value="ECO:0007669"/>
    <property type="project" value="UniProtKB-UniRule"/>
</dbReference>
<dbReference type="InterPro" id="IPR000283">
    <property type="entry name" value="NADH_UbQ_OxRdtase_75kDa_su_CS"/>
</dbReference>
<evidence type="ECO:0000256" key="5">
    <source>
        <dbReference type="ARBA" id="ARBA00022719"/>
    </source>
</evidence>
<comment type="caution">
    <text evidence="17">The sequence shown here is derived from an EMBL/GenBank/DDBJ whole genome shotgun (WGS) entry which is preliminary data.</text>
</comment>
<dbReference type="PROSITE" id="PS51669">
    <property type="entry name" value="4FE4S_MOW_BIS_MGD"/>
    <property type="match status" value="1"/>
</dbReference>
<organism evidence="17 18">
    <name type="scientific">Streptomyces hoynatensis</name>
    <dbReference type="NCBI Taxonomy" id="1141874"/>
    <lineage>
        <taxon>Bacteria</taxon>
        <taxon>Bacillati</taxon>
        <taxon>Actinomycetota</taxon>
        <taxon>Actinomycetes</taxon>
        <taxon>Kitasatosporales</taxon>
        <taxon>Streptomycetaceae</taxon>
        <taxon>Streptomyces</taxon>
    </lineage>
</organism>
<evidence type="ECO:0000256" key="10">
    <source>
        <dbReference type="ARBA" id="ARBA00023027"/>
    </source>
</evidence>
<keyword evidence="5 13" id="KW-0874">Quinone</keyword>
<keyword evidence="18" id="KW-1185">Reference proteome</keyword>
<evidence type="ECO:0000313" key="18">
    <source>
        <dbReference type="Proteomes" id="UP000272474"/>
    </source>
</evidence>
<dbReference type="GO" id="GO:0016020">
    <property type="term" value="C:membrane"/>
    <property type="evidence" value="ECO:0007669"/>
    <property type="project" value="InterPro"/>
</dbReference>
<dbReference type="InterPro" id="IPR050123">
    <property type="entry name" value="Prok_molybdopt-oxidoreductase"/>
</dbReference>
<keyword evidence="8 13" id="KW-0408">Iron</keyword>
<evidence type="ECO:0000256" key="9">
    <source>
        <dbReference type="ARBA" id="ARBA00023014"/>
    </source>
</evidence>
<keyword evidence="9 13" id="KW-0411">Iron-sulfur</keyword>
<dbReference type="PANTHER" id="PTHR43105">
    <property type="entry name" value="RESPIRATORY NITRATE REDUCTASE"/>
    <property type="match status" value="1"/>
</dbReference>
<dbReference type="NCBIfam" id="NF005895">
    <property type="entry name" value="PRK07860.1"/>
    <property type="match status" value="1"/>
</dbReference>
<keyword evidence="7 13" id="KW-1278">Translocase</keyword>
<dbReference type="CDD" id="cd00207">
    <property type="entry name" value="fer2"/>
    <property type="match status" value="1"/>
</dbReference>
<dbReference type="FunFam" id="2.20.25.90:FF:000002">
    <property type="entry name" value="NADH-quinone oxidoreductase"/>
    <property type="match status" value="1"/>
</dbReference>
<name>A0A3A9YVE6_9ACTN</name>
<comment type="cofactor">
    <cofactor evidence="13">
        <name>[2Fe-2S] cluster</name>
        <dbReference type="ChEBI" id="CHEBI:190135"/>
    </cofactor>
    <text evidence="13">Binds 1 [2Fe-2S] cluster per subunit.</text>
</comment>
<dbReference type="GO" id="GO:0042773">
    <property type="term" value="P:ATP synthesis coupled electron transport"/>
    <property type="evidence" value="ECO:0007669"/>
    <property type="project" value="InterPro"/>
</dbReference>
<accession>A0A3A9YVE6</accession>
<dbReference type="EMBL" id="RBAL01000014">
    <property type="protein sequence ID" value="RKN39207.1"/>
    <property type="molecule type" value="Genomic_DNA"/>
</dbReference>
<evidence type="ECO:0000256" key="1">
    <source>
        <dbReference type="ARBA" id="ARBA00001966"/>
    </source>
</evidence>
<comment type="similarity">
    <text evidence="2 13">Belongs to the complex I 75 kDa subunit family.</text>
</comment>
<dbReference type="GO" id="GO:0048038">
    <property type="term" value="F:quinone binding"/>
    <property type="evidence" value="ECO:0007669"/>
    <property type="project" value="UniProtKB-UniRule"/>
</dbReference>
<dbReference type="GO" id="GO:0008137">
    <property type="term" value="F:NADH dehydrogenase (ubiquinone) activity"/>
    <property type="evidence" value="ECO:0007669"/>
    <property type="project" value="UniProtKB-UniRule"/>
</dbReference>
<dbReference type="Pfam" id="PF10588">
    <property type="entry name" value="NADH-G_4Fe-4S_3"/>
    <property type="match status" value="1"/>
</dbReference>
<dbReference type="InterPro" id="IPR036010">
    <property type="entry name" value="2Fe-2S_ferredoxin-like_sf"/>
</dbReference>
<evidence type="ECO:0000256" key="2">
    <source>
        <dbReference type="ARBA" id="ARBA00005404"/>
    </source>
</evidence>
<evidence type="ECO:0000259" key="16">
    <source>
        <dbReference type="PROSITE" id="PS51839"/>
    </source>
</evidence>
<dbReference type="InterPro" id="IPR006656">
    <property type="entry name" value="Mopterin_OxRdtase"/>
</dbReference>
<dbReference type="RefSeq" id="WP_120682366.1">
    <property type="nucleotide sequence ID" value="NZ_RBAL01000014.1"/>
</dbReference>
<dbReference type="InterPro" id="IPR006963">
    <property type="entry name" value="Mopterin_OxRdtase_4Fe-4S_dom"/>
</dbReference>
<evidence type="ECO:0000256" key="4">
    <source>
        <dbReference type="ARBA" id="ARBA00022714"/>
    </source>
</evidence>
<evidence type="ECO:0000256" key="11">
    <source>
        <dbReference type="ARBA" id="ARBA00047712"/>
    </source>
</evidence>
<comment type="cofactor">
    <cofactor evidence="1 13">
        <name>[4Fe-4S] cluster</name>
        <dbReference type="ChEBI" id="CHEBI:49883"/>
    </cofactor>
</comment>
<dbReference type="Pfam" id="PF13510">
    <property type="entry name" value="Fer2_4"/>
    <property type="match status" value="1"/>
</dbReference>
<keyword evidence="6 13" id="KW-0479">Metal-binding</keyword>
<dbReference type="SUPFAM" id="SSF53706">
    <property type="entry name" value="Formate dehydrogenase/DMSO reductase, domains 1-3"/>
    <property type="match status" value="1"/>
</dbReference>
<comment type="function">
    <text evidence="12">NDH-1 shuttles electrons from NADH, via FMN and iron-sulfur (Fe-S) centers, to quinones in the respiratory chain. The immediate electron acceptor for the enzyme in this species is believed to be menaquinone. Couples the redox reaction to proton translocation (for every two electrons transferred, four hydrogen ions are translocated across the cytoplasmic membrane), and thus conserves the redox energy in a proton gradient.</text>
</comment>
<sequence length="842" mass="87762">MTVTTEGKAKAAASAEMVTLTIDGIEISVPKGTLVIRAAEQLGIEIPRFCDHPLLDPAGACRQCIVEVEGQRKPMASCTITCTDGMVVRTQLSSQVAEKAQRGVMELLLINHPLDCPVCDKGGECPLQNQAMSTGDPESRFDGVKRTYEKPVPISAQVLLDRERCVLCARCTRFSQQIAGDPMIELIERGALQQVGTGQGDPFESYFSGNTIQICPVGALTSAAYRFRSRPFDLVSSPSVCEHCAGGCATRTDHRRGKVLRRLAANDPEVNEEWICDKGRFAFRYAQLPERLTTPLVRDAETGRLAPAGWPEALRAAAEGLVAAKARGAAVLTGGRLTVEDAYAYAKFARVSLGTNDIDFRARAHSQEETAFLASQVAGRGLDLDGTGTTHASLEAAPAVLLVGFESEEEAPGVFLRLRKAARKRGLRVYSLATHATRGLAKTNGTLLPAAPGTEPDWLDALAADAASLDAAGHAAAGALREPGALIILGERLATVPGAYTAAVAAAAATGAQLVWIPRRAGERGAIEAGALPGLLPGGRPEGSARARAEIAAAWGLPALPAGTGRDTGQILRAAAAGELGALVVAGVEVADLPDPEGARRALDTVAAHGFLLSLEQRPTEVTERADVVLPVAAVVEKAGTFLNWEGRARPFDAAVKPDQMTRRLVQADTRALHMLAEEIAALDEESAIPLGLPDVQAVRSELDGLPVWTGDLPLGPTATGSELPSPRAGEAVLAGHRLLLDRGLLQAGDEALAATRHAAVARVSPATAREAGLAEGGDLSVTGPAGSVSLPVEVTAGMPDRVVWLPLNSVGGGAYDDLGAVPGSVVQVTAGPAARAEEVNV</sequence>
<dbReference type="Gene3D" id="3.10.20.740">
    <property type="match status" value="1"/>
</dbReference>
<dbReference type="SUPFAM" id="SSF50692">
    <property type="entry name" value="ADC-like"/>
    <property type="match status" value="1"/>
</dbReference>
<dbReference type="SMART" id="SM00926">
    <property type="entry name" value="Molybdop_Fe4S4"/>
    <property type="match status" value="1"/>
</dbReference>
<dbReference type="GO" id="GO:0051537">
    <property type="term" value="F:2 iron, 2 sulfur cluster binding"/>
    <property type="evidence" value="ECO:0007669"/>
    <property type="project" value="UniProtKB-UniRule"/>
</dbReference>
<dbReference type="SUPFAM" id="SSF54292">
    <property type="entry name" value="2Fe-2S ferredoxin-like"/>
    <property type="match status" value="1"/>
</dbReference>
<gene>
    <name evidence="17" type="ORF">D7294_21765</name>
</gene>
<evidence type="ECO:0000256" key="7">
    <source>
        <dbReference type="ARBA" id="ARBA00022967"/>
    </source>
</evidence>
<feature type="domain" description="4Fe-4S Mo/W bis-MGD-type" evidence="15">
    <location>
        <begin position="234"/>
        <end position="290"/>
    </location>
</feature>
<dbReference type="EC" id="7.1.1.-" evidence="13"/>
<dbReference type="FunFam" id="3.30.70.20:FF:000016">
    <property type="entry name" value="NADH-quinone oxidoreductase"/>
    <property type="match status" value="1"/>
</dbReference>
<keyword evidence="4 13" id="KW-0001">2Fe-2S</keyword>
<evidence type="ECO:0000259" key="14">
    <source>
        <dbReference type="PROSITE" id="PS51085"/>
    </source>
</evidence>
<dbReference type="PROSITE" id="PS00641">
    <property type="entry name" value="COMPLEX1_75K_1"/>
    <property type="match status" value="1"/>
</dbReference>
<dbReference type="InterPro" id="IPR006657">
    <property type="entry name" value="MoPterin_dinucl-bd_dom"/>
</dbReference>
<dbReference type="FunFam" id="3.10.20.740:FF:000001">
    <property type="entry name" value="NADH-quinone oxidoreductase subunit G"/>
    <property type="match status" value="1"/>
</dbReference>
<keyword evidence="3 13" id="KW-0004">4Fe-4S</keyword>
<dbReference type="Gene3D" id="3.40.50.740">
    <property type="match status" value="2"/>
</dbReference>
<dbReference type="NCBIfam" id="TIGR01973">
    <property type="entry name" value="NuoG"/>
    <property type="match status" value="1"/>
</dbReference>
<dbReference type="Gene3D" id="2.20.25.90">
    <property type="entry name" value="ADC-like domains"/>
    <property type="match status" value="1"/>
</dbReference>
<evidence type="ECO:0000256" key="12">
    <source>
        <dbReference type="ARBA" id="ARBA00058530"/>
    </source>
</evidence>
<dbReference type="Gene3D" id="3.30.70.20">
    <property type="match status" value="1"/>
</dbReference>
<dbReference type="GO" id="GO:0043546">
    <property type="term" value="F:molybdopterin cofactor binding"/>
    <property type="evidence" value="ECO:0007669"/>
    <property type="project" value="InterPro"/>
</dbReference>
<dbReference type="Gene3D" id="2.40.40.20">
    <property type="match status" value="1"/>
</dbReference>
<dbReference type="PROSITE" id="PS00643">
    <property type="entry name" value="COMPLEX1_75K_3"/>
    <property type="match status" value="1"/>
</dbReference>
<evidence type="ECO:0000256" key="3">
    <source>
        <dbReference type="ARBA" id="ARBA00022485"/>
    </source>
</evidence>
<dbReference type="InterPro" id="IPR054351">
    <property type="entry name" value="NADH_UbQ_OxRdtase_ferredoxin"/>
</dbReference>
<evidence type="ECO:0000256" key="6">
    <source>
        <dbReference type="ARBA" id="ARBA00022723"/>
    </source>
</evidence>
<evidence type="ECO:0000313" key="17">
    <source>
        <dbReference type="EMBL" id="RKN39207.1"/>
    </source>
</evidence>
<dbReference type="SUPFAM" id="SSF54862">
    <property type="entry name" value="4Fe-4S ferredoxins"/>
    <property type="match status" value="1"/>
</dbReference>
<dbReference type="InterPro" id="IPR009010">
    <property type="entry name" value="Asp_de-COase-like_dom_sf"/>
</dbReference>
<proteinExistence type="inferred from homology"/>
<dbReference type="InterPro" id="IPR010228">
    <property type="entry name" value="NADH_UbQ_OxRdtase_Gsu"/>
</dbReference>
<dbReference type="Pfam" id="PF01568">
    <property type="entry name" value="Molydop_binding"/>
    <property type="match status" value="1"/>
</dbReference>
<dbReference type="CDD" id="cd02788">
    <property type="entry name" value="MopB_CT_NDH-1_NuoG2-N7"/>
    <property type="match status" value="1"/>
</dbReference>
<dbReference type="AlphaFoldDB" id="A0A3A9YVE6"/>
<dbReference type="PROSITE" id="PS51085">
    <property type="entry name" value="2FE2S_FER_2"/>
    <property type="match status" value="1"/>
</dbReference>
<reference evidence="17 18" key="1">
    <citation type="journal article" date="2014" name="Int. J. Syst. Evol. Microbiol.">
        <title>Streptomyces hoynatensis sp. nov., isolated from deep marine sediment.</title>
        <authorList>
            <person name="Veyisoglu A."/>
            <person name="Sahin N."/>
        </authorList>
    </citation>
    <scope>NUCLEOTIDE SEQUENCE [LARGE SCALE GENOMIC DNA]</scope>
    <source>
        <strain evidence="17 18">KCTC 29097</strain>
    </source>
</reference>
<feature type="domain" description="2Fe-2S ferredoxin-type" evidence="14">
    <location>
        <begin position="16"/>
        <end position="94"/>
    </location>
</feature>
<evidence type="ECO:0000256" key="8">
    <source>
        <dbReference type="ARBA" id="ARBA00023004"/>
    </source>
</evidence>
<dbReference type="PROSITE" id="PS51839">
    <property type="entry name" value="4FE4S_HC3"/>
    <property type="match status" value="1"/>
</dbReference>
<dbReference type="PANTHER" id="PTHR43105:SF12">
    <property type="entry name" value="NADH-QUINONE OXIDOREDUCTASE SUBUNIT G"/>
    <property type="match status" value="1"/>
</dbReference>
<dbReference type="Proteomes" id="UP000272474">
    <property type="component" value="Unassembled WGS sequence"/>
</dbReference>
<dbReference type="Gene3D" id="3.40.228.10">
    <property type="entry name" value="Dimethylsulfoxide Reductase, domain 2"/>
    <property type="match status" value="1"/>
</dbReference>
<dbReference type="GO" id="GO:0051539">
    <property type="term" value="F:4 iron, 4 sulfur cluster binding"/>
    <property type="evidence" value="ECO:0007669"/>
    <property type="project" value="UniProtKB-KW"/>
</dbReference>
<dbReference type="InterPro" id="IPR019574">
    <property type="entry name" value="NADH_UbQ_OxRdtase_Gsu_4Fe4S-bd"/>
</dbReference>
<dbReference type="Pfam" id="PF22117">
    <property type="entry name" value="Fer4_Nqo3"/>
    <property type="match status" value="1"/>
</dbReference>
<evidence type="ECO:0000256" key="13">
    <source>
        <dbReference type="RuleBase" id="RU003525"/>
    </source>
</evidence>
<dbReference type="Pfam" id="PF22151">
    <property type="entry name" value="Fer4_NDSU1"/>
    <property type="match status" value="1"/>
</dbReference>
<evidence type="ECO:0000259" key="15">
    <source>
        <dbReference type="PROSITE" id="PS51669"/>
    </source>
</evidence>
<dbReference type="Pfam" id="PF00384">
    <property type="entry name" value="Molybdopterin"/>
    <property type="match status" value="1"/>
</dbReference>
<dbReference type="PROSITE" id="PS00642">
    <property type="entry name" value="COMPLEX1_75K_2"/>
    <property type="match status" value="1"/>
</dbReference>
<comment type="catalytic activity">
    <reaction evidence="11 13">
        <text>a quinone + NADH + 5 H(+)(in) = a quinol + NAD(+) + 4 H(+)(out)</text>
        <dbReference type="Rhea" id="RHEA:57888"/>
        <dbReference type="ChEBI" id="CHEBI:15378"/>
        <dbReference type="ChEBI" id="CHEBI:24646"/>
        <dbReference type="ChEBI" id="CHEBI:57540"/>
        <dbReference type="ChEBI" id="CHEBI:57945"/>
        <dbReference type="ChEBI" id="CHEBI:132124"/>
    </reaction>
</comment>
<dbReference type="OrthoDB" id="9810782at2"/>
<feature type="domain" description="4Fe-4S His(Cys)3-ligated-type" evidence="16">
    <location>
        <begin position="96"/>
        <end position="135"/>
    </location>
</feature>